<dbReference type="Gene3D" id="3.10.20.90">
    <property type="entry name" value="Phosphatidylinositol 3-kinase Catalytic Subunit, Chain A, domain 1"/>
    <property type="match status" value="1"/>
</dbReference>
<accession>A0AAV7VJN9</accession>
<feature type="compositionally biased region" description="Basic and acidic residues" evidence="1">
    <location>
        <begin position="1029"/>
        <end position="1041"/>
    </location>
</feature>
<evidence type="ECO:0000259" key="2">
    <source>
        <dbReference type="PROSITE" id="PS51082"/>
    </source>
</evidence>
<feature type="domain" description="WH2" evidence="2">
    <location>
        <begin position="1299"/>
        <end position="1319"/>
    </location>
</feature>
<dbReference type="GO" id="GO:0051639">
    <property type="term" value="P:actin filament network formation"/>
    <property type="evidence" value="ECO:0007669"/>
    <property type="project" value="TreeGrafter"/>
</dbReference>
<dbReference type="GO" id="GO:0005884">
    <property type="term" value="C:actin filament"/>
    <property type="evidence" value="ECO:0007669"/>
    <property type="project" value="TreeGrafter"/>
</dbReference>
<dbReference type="PANTHER" id="PTHR47008">
    <property type="entry name" value="PROTEIN CORDON-BLEU"/>
    <property type="match status" value="1"/>
</dbReference>
<feature type="region of interest" description="Disordered" evidence="1">
    <location>
        <begin position="1019"/>
        <end position="1041"/>
    </location>
</feature>
<protein>
    <recommendedName>
        <fullName evidence="2">WH2 domain-containing protein</fullName>
    </recommendedName>
</protein>
<feature type="region of interest" description="Disordered" evidence="1">
    <location>
        <begin position="1167"/>
        <end position="1190"/>
    </location>
</feature>
<evidence type="ECO:0000313" key="4">
    <source>
        <dbReference type="Proteomes" id="UP001066276"/>
    </source>
</evidence>
<dbReference type="GO" id="GO:0005886">
    <property type="term" value="C:plasma membrane"/>
    <property type="evidence" value="ECO:0007669"/>
    <property type="project" value="TreeGrafter"/>
</dbReference>
<feature type="region of interest" description="Disordered" evidence="1">
    <location>
        <begin position="768"/>
        <end position="843"/>
    </location>
</feature>
<feature type="compositionally biased region" description="Polar residues" evidence="1">
    <location>
        <begin position="338"/>
        <end position="348"/>
    </location>
</feature>
<dbReference type="PROSITE" id="PS51082">
    <property type="entry name" value="WH2"/>
    <property type="match status" value="2"/>
</dbReference>
<evidence type="ECO:0000313" key="3">
    <source>
        <dbReference type="EMBL" id="KAJ1200415.1"/>
    </source>
</evidence>
<feature type="compositionally biased region" description="Pro residues" evidence="1">
    <location>
        <begin position="1345"/>
        <end position="1360"/>
    </location>
</feature>
<feature type="region of interest" description="Disordered" evidence="1">
    <location>
        <begin position="884"/>
        <end position="973"/>
    </location>
</feature>
<dbReference type="CDD" id="cd21800">
    <property type="entry name" value="WH2_Wb_Cobl"/>
    <property type="match status" value="1"/>
</dbReference>
<dbReference type="GO" id="GO:1990357">
    <property type="term" value="C:terminal web"/>
    <property type="evidence" value="ECO:0007669"/>
    <property type="project" value="TreeGrafter"/>
</dbReference>
<dbReference type="GO" id="GO:0048471">
    <property type="term" value="C:perinuclear region of cytoplasm"/>
    <property type="evidence" value="ECO:0007669"/>
    <property type="project" value="TreeGrafter"/>
</dbReference>
<feature type="region of interest" description="Disordered" evidence="1">
    <location>
        <begin position="1"/>
        <end position="38"/>
    </location>
</feature>
<keyword evidence="4" id="KW-1185">Reference proteome</keyword>
<organism evidence="3 4">
    <name type="scientific">Pleurodeles waltl</name>
    <name type="common">Iberian ribbed newt</name>
    <dbReference type="NCBI Taxonomy" id="8319"/>
    <lineage>
        <taxon>Eukaryota</taxon>
        <taxon>Metazoa</taxon>
        <taxon>Chordata</taxon>
        <taxon>Craniata</taxon>
        <taxon>Vertebrata</taxon>
        <taxon>Euteleostomi</taxon>
        <taxon>Amphibia</taxon>
        <taxon>Batrachia</taxon>
        <taxon>Caudata</taxon>
        <taxon>Salamandroidea</taxon>
        <taxon>Salamandridae</taxon>
        <taxon>Pleurodelinae</taxon>
        <taxon>Pleurodeles</taxon>
    </lineage>
</organism>
<feature type="compositionally biased region" description="Pro residues" evidence="1">
    <location>
        <begin position="1"/>
        <end position="12"/>
    </location>
</feature>
<feature type="compositionally biased region" description="Pro residues" evidence="1">
    <location>
        <begin position="396"/>
        <end position="407"/>
    </location>
</feature>
<feature type="compositionally biased region" description="Polar residues" evidence="1">
    <location>
        <begin position="1257"/>
        <end position="1282"/>
    </location>
</feature>
<dbReference type="GO" id="GO:0001726">
    <property type="term" value="C:ruffle"/>
    <property type="evidence" value="ECO:0007669"/>
    <property type="project" value="TreeGrafter"/>
</dbReference>
<feature type="compositionally biased region" description="Polar residues" evidence="1">
    <location>
        <begin position="1019"/>
        <end position="1028"/>
    </location>
</feature>
<dbReference type="Proteomes" id="UP001066276">
    <property type="component" value="Chromosome 2_1"/>
</dbReference>
<dbReference type="PANTHER" id="PTHR47008:SF1">
    <property type="entry name" value="PROTEIN CORDON-BLEU"/>
    <property type="match status" value="1"/>
</dbReference>
<comment type="caution">
    <text evidence="3">The sequence shown here is derived from an EMBL/GenBank/DDBJ whole genome shotgun (WGS) entry which is preliminary data.</text>
</comment>
<dbReference type="Pfam" id="PF09469">
    <property type="entry name" value="Cobl"/>
    <property type="match status" value="1"/>
</dbReference>
<feature type="compositionally biased region" description="Polar residues" evidence="1">
    <location>
        <begin position="723"/>
        <end position="738"/>
    </location>
</feature>
<feature type="region of interest" description="Disordered" evidence="1">
    <location>
        <begin position="298"/>
        <end position="407"/>
    </location>
</feature>
<feature type="region of interest" description="Disordered" evidence="1">
    <location>
        <begin position="460"/>
        <end position="492"/>
    </location>
</feature>
<feature type="compositionally biased region" description="Basic and acidic residues" evidence="1">
    <location>
        <begin position="16"/>
        <end position="25"/>
    </location>
</feature>
<dbReference type="InterPro" id="IPR003124">
    <property type="entry name" value="WH2_dom"/>
</dbReference>
<feature type="domain" description="WH2" evidence="2">
    <location>
        <begin position="1378"/>
        <end position="1398"/>
    </location>
</feature>
<dbReference type="GO" id="GO:0043025">
    <property type="term" value="C:neuronal cell body"/>
    <property type="evidence" value="ECO:0007669"/>
    <property type="project" value="TreeGrafter"/>
</dbReference>
<name>A0AAV7VJN9_PLEWA</name>
<dbReference type="InterPro" id="IPR019025">
    <property type="entry name" value="Cordon-bleu_ubiquitin_domain"/>
</dbReference>
<feature type="compositionally biased region" description="Low complexity" evidence="1">
    <location>
        <begin position="276"/>
        <end position="290"/>
    </location>
</feature>
<evidence type="ECO:0000256" key="1">
    <source>
        <dbReference type="SAM" id="MobiDB-lite"/>
    </source>
</evidence>
<dbReference type="CDD" id="cd21799">
    <property type="entry name" value="WH2_Wa_Cobl"/>
    <property type="match status" value="1"/>
</dbReference>
<dbReference type="GO" id="GO:0030041">
    <property type="term" value="P:actin filament polymerization"/>
    <property type="evidence" value="ECO:0007669"/>
    <property type="project" value="TreeGrafter"/>
</dbReference>
<feature type="region of interest" description="Disordered" evidence="1">
    <location>
        <begin position="274"/>
        <end position="293"/>
    </location>
</feature>
<feature type="compositionally biased region" description="Polar residues" evidence="1">
    <location>
        <begin position="768"/>
        <end position="787"/>
    </location>
</feature>
<dbReference type="EMBL" id="JANPWB010000003">
    <property type="protein sequence ID" value="KAJ1200415.1"/>
    <property type="molecule type" value="Genomic_DNA"/>
</dbReference>
<feature type="region of interest" description="Disordered" evidence="1">
    <location>
        <begin position="1246"/>
        <end position="1297"/>
    </location>
</feature>
<proteinExistence type="predicted"/>
<dbReference type="InterPro" id="IPR039895">
    <property type="entry name" value="COBL-like"/>
</dbReference>
<reference evidence="3" key="1">
    <citation type="journal article" date="2022" name="bioRxiv">
        <title>Sequencing and chromosome-scale assembly of the giantPleurodeles waltlgenome.</title>
        <authorList>
            <person name="Brown T."/>
            <person name="Elewa A."/>
            <person name="Iarovenko S."/>
            <person name="Subramanian E."/>
            <person name="Araus A.J."/>
            <person name="Petzold A."/>
            <person name="Susuki M."/>
            <person name="Suzuki K.-i.T."/>
            <person name="Hayashi T."/>
            <person name="Toyoda A."/>
            <person name="Oliveira C."/>
            <person name="Osipova E."/>
            <person name="Leigh N.D."/>
            <person name="Simon A."/>
            <person name="Yun M.H."/>
        </authorList>
    </citation>
    <scope>NUCLEOTIDE SEQUENCE</scope>
    <source>
        <strain evidence="3">20211129_DDA</strain>
        <tissue evidence="3">Liver</tissue>
    </source>
</reference>
<dbReference type="GO" id="GO:0003785">
    <property type="term" value="F:actin monomer binding"/>
    <property type="evidence" value="ECO:0007669"/>
    <property type="project" value="InterPro"/>
</dbReference>
<gene>
    <name evidence="3" type="ORF">NDU88_004239</name>
</gene>
<feature type="compositionally biased region" description="Basic and acidic residues" evidence="1">
    <location>
        <begin position="942"/>
        <end position="959"/>
    </location>
</feature>
<feature type="compositionally biased region" description="Polar residues" evidence="1">
    <location>
        <begin position="587"/>
        <end position="605"/>
    </location>
</feature>
<feature type="compositionally biased region" description="Polar residues" evidence="1">
    <location>
        <begin position="960"/>
        <end position="972"/>
    </location>
</feature>
<feature type="compositionally biased region" description="Polar residues" evidence="1">
    <location>
        <begin position="466"/>
        <end position="492"/>
    </location>
</feature>
<feature type="region of interest" description="Disordered" evidence="1">
    <location>
        <begin position="1341"/>
        <end position="1367"/>
    </location>
</feature>
<feature type="region of interest" description="Disordered" evidence="1">
    <location>
        <begin position="723"/>
        <end position="743"/>
    </location>
</feature>
<feature type="region of interest" description="Disordered" evidence="1">
    <location>
        <begin position="584"/>
        <end position="610"/>
    </location>
</feature>
<dbReference type="GO" id="GO:0044294">
    <property type="term" value="C:dendritic growth cone"/>
    <property type="evidence" value="ECO:0007669"/>
    <property type="project" value="TreeGrafter"/>
</dbReference>
<dbReference type="GO" id="GO:0044295">
    <property type="term" value="C:axonal growth cone"/>
    <property type="evidence" value="ECO:0007669"/>
    <property type="project" value="TreeGrafter"/>
</dbReference>
<sequence>MKARAPPPPVPPASHKSQEERKSSIDARMAGDQSPEEVKENMLNRKVAVTIILPSGAENTATVEGSKAMMDLLVELCSRYHLNPAQHFLEITASDTRVPMKFKPNTLIGTLDVHTVHLKEKTPEGKTKKPPPRIPEKSVRLVVNFLRTQKTVLRVNPQVPVRELLPAICVKCEFSQHHAILLRDNVTKEALDPSKSLNDLGIKELYVWDSQREANRNLSVRSDSIDKEKRGLLGIFRVNIRNNKRSEAVVTRMNSDDADEEIFELTSTNVEDFADSSTVPNSPSVSTRTVALGTSQSLTNISGIAERTDVKKRRAPPPPTAMMRQASCSEDSGEDRQSVQILQASQNDLQKKKRRAPAPPVPVMPNNTVEEKENRRSAIGNERQVPQKPPRGNTPRAPPRLVLPPPPPYPPPDIMEPLEFQGQADFSDISEVTLEPGWQLAPGSSIYIDDDDDDDVVMDTSEVEESNSMNSCLASEGTTEDSGTVSSHSDNASLDYQSDIKKHHDRPLWGQDNTSETDVTYTAKMCPVRNTSINSDDSWAAPQSPVSKGEDLMAVRSGEEDMFITAQFEQTLADLDEDLEGMEDNDYSTSGFSESSPTAEVSSPYQYDDESGTDVAVAVPVTVIDEVPEVSSYSPECYEEDMRTSKIYAHSKDLKLVGNLINENNNIYSFDKQSSVVGQLHTNGNLSESGISHINGSISEGRMSSTNENLPVRRASHENISLNGITYPRENQTNQNSPDGKFSFRVVHSDSVQLKRSSFDNELTAETTRYASESKGTSGEQSPQVCSPVSDPVEHNTSIPVDKNGNRRTWNKSKTEPDLGRIQPTTSDEPKSPGLRWQQNYEPKAGLTTFKVVPPKPGVRQYDRSVSLSSSAIKIDELGNLVNPHSSVEKKDTPDTSANDTEGSLLRRAKAFWRSNSSDKQTENSTEEAHKKPLSPTTTKPHNQETESKVTVRNEKTESHQTLPSKKSWSNSDLKEFQSPQVLKMPTAAEINRARGDLSFLKPYRRTSSQYVASAITRYTNTQSQSTEGESKQEDRHPTVTLEPKEKKCIILSKYMPVERQNEISDTNQDYNSFKHTEWNRLSHSADCRMEKTNTVEPFYDRNHITFSNSINAQHSKPSSREPIVKIIPGYDSSSEAADKVSNTFMAQRCEAGDDVDFLPAQDSQGTCLPHASSGSFSSSMKDDPQNGTRTGHVKHSFAVNSELAGGQATENTNNKPVALPRRISLESDTLVENSVFGPKKRFRPVVQKPAQKDTSPHSALMESIQSGEGKQRLRSIQDSGSGINGSCKKPSFSETENERSALLSAIRAHSGNTRLRKITSSASEELQNIRNKELQIQVKENRDIPPPPIMPPPPLPPSVPSSAPKCSVSYKEKSVNAREELMEAIRSGSTAARLKKVSPSSNTL</sequence>
<dbReference type="Pfam" id="PF02205">
    <property type="entry name" value="WH2"/>
    <property type="match status" value="1"/>
</dbReference>
<dbReference type="SMART" id="SM00246">
    <property type="entry name" value="WH2"/>
    <property type="match status" value="3"/>
</dbReference>